<keyword evidence="2" id="KW-1185">Reference proteome</keyword>
<gene>
    <name evidence="1" type="ORF">Gferi_25090</name>
</gene>
<name>A0A1D8GNN5_9FIRM</name>
<dbReference type="EMBL" id="CP017269">
    <property type="protein sequence ID" value="AOT72540.1"/>
    <property type="molecule type" value="Genomic_DNA"/>
</dbReference>
<dbReference type="RefSeq" id="WP_069980849.1">
    <property type="nucleotide sequence ID" value="NZ_CP017269.1"/>
</dbReference>
<organism evidence="1 2">
    <name type="scientific">Geosporobacter ferrireducens</name>
    <dbReference type="NCBI Taxonomy" id="1424294"/>
    <lineage>
        <taxon>Bacteria</taxon>
        <taxon>Bacillati</taxon>
        <taxon>Bacillota</taxon>
        <taxon>Clostridia</taxon>
        <taxon>Peptostreptococcales</taxon>
        <taxon>Thermotaleaceae</taxon>
        <taxon>Geosporobacter</taxon>
    </lineage>
</organism>
<dbReference type="Proteomes" id="UP000095743">
    <property type="component" value="Chromosome"/>
</dbReference>
<evidence type="ECO:0000313" key="1">
    <source>
        <dbReference type="EMBL" id="AOT72540.1"/>
    </source>
</evidence>
<evidence type="ECO:0000313" key="2">
    <source>
        <dbReference type="Proteomes" id="UP000095743"/>
    </source>
</evidence>
<protein>
    <submittedName>
        <fullName evidence="1">Uncharacterized protein</fullName>
    </submittedName>
</protein>
<sequence>MAKENLQKAINKEIELKKIIEQLEIETTDWSEIDYDRYSYIRSRDNGYTGGDSGELSKYSYIFFFSY</sequence>
<dbReference type="AlphaFoldDB" id="A0A1D8GNN5"/>
<proteinExistence type="predicted"/>
<accession>A0A1D8GNN5</accession>
<reference evidence="1 2" key="1">
    <citation type="submission" date="2016-09" db="EMBL/GenBank/DDBJ databases">
        <title>Genomic analysis reveals versatility of anaerobic energy metabolism of Geosporobacter ferrireducens IRF9 of phylum Firmicutes.</title>
        <authorList>
            <person name="Kim S.-J."/>
        </authorList>
    </citation>
    <scope>NUCLEOTIDE SEQUENCE [LARGE SCALE GENOMIC DNA]</scope>
    <source>
        <strain evidence="1 2">IRF9</strain>
    </source>
</reference>
<dbReference type="KEGG" id="gfe:Gferi_25090"/>